<evidence type="ECO:0000256" key="5">
    <source>
        <dbReference type="ARBA" id="ARBA00035477"/>
    </source>
</evidence>
<protein>
    <recommendedName>
        <fullName evidence="4">Large ribosomal subunit protein bL27</fullName>
    </recommendedName>
    <alternativeName>
        <fullName evidence="5">50S ribosomal protein L27</fullName>
    </alternativeName>
</protein>
<evidence type="ECO:0000256" key="4">
    <source>
        <dbReference type="ARBA" id="ARBA00035175"/>
    </source>
</evidence>
<evidence type="ECO:0000313" key="6">
    <source>
        <dbReference type="EMBL" id="KKQ34442.1"/>
    </source>
</evidence>
<name>A0A0G0GWI7_9BACT</name>
<evidence type="ECO:0000256" key="2">
    <source>
        <dbReference type="ARBA" id="ARBA00022980"/>
    </source>
</evidence>
<dbReference type="Pfam" id="PF01016">
    <property type="entry name" value="Ribosomal_L27"/>
    <property type="match status" value="1"/>
</dbReference>
<dbReference type="GO" id="GO:0005840">
    <property type="term" value="C:ribosome"/>
    <property type="evidence" value="ECO:0007669"/>
    <property type="project" value="UniProtKB-KW"/>
</dbReference>
<dbReference type="SUPFAM" id="SSF110324">
    <property type="entry name" value="Ribosomal L27 protein-like"/>
    <property type="match status" value="1"/>
</dbReference>
<gene>
    <name evidence="6" type="ORF">US52_C0059G0006</name>
</gene>
<dbReference type="PANTHER" id="PTHR15893">
    <property type="entry name" value="RIBOSOMAL PROTEIN L27"/>
    <property type="match status" value="1"/>
</dbReference>
<organism evidence="6 7">
    <name type="scientific">candidate division WS6 bacterium GW2011_GWA2_37_6</name>
    <dbReference type="NCBI Taxonomy" id="1619087"/>
    <lineage>
        <taxon>Bacteria</taxon>
        <taxon>Candidatus Dojkabacteria</taxon>
    </lineage>
</organism>
<keyword evidence="3" id="KW-0687">Ribonucleoprotein</keyword>
<dbReference type="AlphaFoldDB" id="A0A0G0GWI7"/>
<proteinExistence type="inferred from homology"/>
<dbReference type="PANTHER" id="PTHR15893:SF0">
    <property type="entry name" value="LARGE RIBOSOMAL SUBUNIT PROTEIN BL27M"/>
    <property type="match status" value="1"/>
</dbReference>
<evidence type="ECO:0000256" key="1">
    <source>
        <dbReference type="ARBA" id="ARBA00010797"/>
    </source>
</evidence>
<keyword evidence="2 6" id="KW-0689">Ribosomal protein</keyword>
<reference evidence="6 7" key="1">
    <citation type="journal article" date="2015" name="Nature">
        <title>rRNA introns, odd ribosomes, and small enigmatic genomes across a large radiation of phyla.</title>
        <authorList>
            <person name="Brown C.T."/>
            <person name="Hug L.A."/>
            <person name="Thomas B.C."/>
            <person name="Sharon I."/>
            <person name="Castelle C.J."/>
            <person name="Singh A."/>
            <person name="Wilkins M.J."/>
            <person name="Williams K.H."/>
            <person name="Banfield J.F."/>
        </authorList>
    </citation>
    <scope>NUCLEOTIDE SEQUENCE [LARGE SCALE GENOMIC DNA]</scope>
</reference>
<dbReference type="GO" id="GO:0003735">
    <property type="term" value="F:structural constituent of ribosome"/>
    <property type="evidence" value="ECO:0007669"/>
    <property type="project" value="InterPro"/>
</dbReference>
<dbReference type="GO" id="GO:0006412">
    <property type="term" value="P:translation"/>
    <property type="evidence" value="ECO:0007669"/>
    <property type="project" value="InterPro"/>
</dbReference>
<comment type="caution">
    <text evidence="6">The sequence shown here is derived from an EMBL/GenBank/DDBJ whole genome shotgun (WGS) entry which is preliminary data.</text>
</comment>
<sequence length="102" mass="11154">MAHTKAQGAAARTVNVAGKRLGIKRFGGEFVHDGTIIVRQKGTKFHPGRNTDIGRDYTIFATADGFVSFRHMTGFQRAKKYVDVLAKAAETKTKTKAKNGTK</sequence>
<dbReference type="InterPro" id="IPR001684">
    <property type="entry name" value="Ribosomal_bL27"/>
</dbReference>
<comment type="similarity">
    <text evidence="1">Belongs to the bacterial ribosomal protein bL27 family.</text>
</comment>
<dbReference type="EMBL" id="LBTH01000059">
    <property type="protein sequence ID" value="KKQ34442.1"/>
    <property type="molecule type" value="Genomic_DNA"/>
</dbReference>
<accession>A0A0G0GWI7</accession>
<dbReference type="PRINTS" id="PR00063">
    <property type="entry name" value="RIBOSOMALL27"/>
</dbReference>
<dbReference type="Gene3D" id="2.40.50.100">
    <property type="match status" value="1"/>
</dbReference>
<dbReference type="NCBIfam" id="TIGR00062">
    <property type="entry name" value="L27"/>
    <property type="match status" value="1"/>
</dbReference>
<dbReference type="Proteomes" id="UP000034852">
    <property type="component" value="Unassembled WGS sequence"/>
</dbReference>
<evidence type="ECO:0000256" key="3">
    <source>
        <dbReference type="ARBA" id="ARBA00023274"/>
    </source>
</evidence>
<evidence type="ECO:0000313" key="7">
    <source>
        <dbReference type="Proteomes" id="UP000034852"/>
    </source>
</evidence>
<dbReference type="GO" id="GO:1990904">
    <property type="term" value="C:ribonucleoprotein complex"/>
    <property type="evidence" value="ECO:0007669"/>
    <property type="project" value="UniProtKB-KW"/>
</dbReference>